<dbReference type="InterPro" id="IPR037219">
    <property type="entry name" value="Peptidase_M41-like"/>
</dbReference>
<dbReference type="Proteomes" id="UP001600165">
    <property type="component" value="Unassembled WGS sequence"/>
</dbReference>
<dbReference type="EMBL" id="JBHZOL010000066">
    <property type="protein sequence ID" value="MFE4106569.1"/>
    <property type="molecule type" value="Genomic_DNA"/>
</dbReference>
<dbReference type="SUPFAM" id="SSF140990">
    <property type="entry name" value="FtsH protease domain-like"/>
    <property type="match status" value="1"/>
</dbReference>
<dbReference type="PANTHER" id="PTHR33471">
    <property type="entry name" value="ATP-DEPENDENT ZINC METALLOPROTEASE-RELATED"/>
    <property type="match status" value="1"/>
</dbReference>
<keyword evidence="2" id="KW-0378">Hydrolase</keyword>
<keyword evidence="1" id="KW-1133">Transmembrane helix</keyword>
<evidence type="ECO:0000256" key="1">
    <source>
        <dbReference type="SAM" id="Phobius"/>
    </source>
</evidence>
<proteinExistence type="predicted"/>
<protein>
    <submittedName>
        <fullName evidence="2">ATP-dependent Zn protease</fullName>
    </submittedName>
</protein>
<evidence type="ECO:0000313" key="3">
    <source>
        <dbReference type="Proteomes" id="UP001600165"/>
    </source>
</evidence>
<reference evidence="2 3" key="1">
    <citation type="submission" date="2024-10" db="EMBL/GenBank/DDBJ databases">
        <authorList>
            <person name="Ratan Roy A."/>
            <person name="Morales Sandoval P.H."/>
            <person name="De Los Santos Villalobos S."/>
            <person name="Chakraborty S."/>
            <person name="Mukherjee J."/>
        </authorList>
    </citation>
    <scope>NUCLEOTIDE SEQUENCE [LARGE SCALE GENOMIC DNA]</scope>
    <source>
        <strain evidence="2 3">S1</strain>
    </source>
</reference>
<gene>
    <name evidence="2" type="ORF">ACFVKH_09795</name>
</gene>
<evidence type="ECO:0000313" key="2">
    <source>
        <dbReference type="EMBL" id="MFE4106569.1"/>
    </source>
</evidence>
<keyword evidence="1" id="KW-0472">Membrane</keyword>
<keyword evidence="2" id="KW-0645">Protease</keyword>
<name>A0ABW6IGU0_9CYAN</name>
<dbReference type="Gene3D" id="1.20.58.760">
    <property type="entry name" value="Peptidase M41"/>
    <property type="match status" value="1"/>
</dbReference>
<dbReference type="GO" id="GO:0006508">
    <property type="term" value="P:proteolysis"/>
    <property type="evidence" value="ECO:0007669"/>
    <property type="project" value="UniProtKB-KW"/>
</dbReference>
<dbReference type="PANTHER" id="PTHR33471:SF7">
    <property type="entry name" value="ATP-DEPENDENT ZINC METALLOPROTEASE-RELATED"/>
    <property type="match status" value="1"/>
</dbReference>
<organism evidence="2 3">
    <name type="scientific">Almyronema epifaneia S1</name>
    <dbReference type="NCBI Taxonomy" id="2991925"/>
    <lineage>
        <taxon>Bacteria</taxon>
        <taxon>Bacillati</taxon>
        <taxon>Cyanobacteriota</taxon>
        <taxon>Cyanophyceae</taxon>
        <taxon>Nodosilineales</taxon>
        <taxon>Nodosilineaceae</taxon>
        <taxon>Almyronema</taxon>
        <taxon>Almyronema epifaneia</taxon>
    </lineage>
</organism>
<keyword evidence="1" id="KW-0812">Transmembrane</keyword>
<comment type="caution">
    <text evidence="2">The sequence shown here is derived from an EMBL/GenBank/DDBJ whole genome shotgun (WGS) entry which is preliminary data.</text>
</comment>
<accession>A0ABW6IGU0</accession>
<dbReference type="RefSeq" id="WP_377964444.1">
    <property type="nucleotide sequence ID" value="NZ_JBHZOL010000066.1"/>
</dbReference>
<feature type="transmembrane region" description="Helical" evidence="1">
    <location>
        <begin position="7"/>
        <end position="26"/>
    </location>
</feature>
<dbReference type="GO" id="GO:0008233">
    <property type="term" value="F:peptidase activity"/>
    <property type="evidence" value="ECO:0007669"/>
    <property type="project" value="UniProtKB-KW"/>
</dbReference>
<sequence>MRQTTLNLLAISVFVITMASLLGPLLQVSPLVPATLTVGLLGLVTFDQLGLGGRLGAIVVDGLDRTSSTYRERILHHEAGHFLVAHLLDIPVVDYTLSPWETWRKGLPGLGGVIFDTQPLEQTLAQGQISALALNHFCMVWMAGIAAEQIVYGSAIGGDDDRQKLRSMCGSLQLAPTQTAMRERWSLLQAKSLIQQHQTTYSALIQAMAERQPMADCRQLLQSTTDTLSL</sequence>
<keyword evidence="3" id="KW-1185">Reference proteome</keyword>